<dbReference type="AlphaFoldDB" id="K8NPW8"/>
<dbReference type="HOGENOM" id="CLU_120986_0_0_5"/>
<organism evidence="1 2">
    <name type="scientific">Afipia clevelandensis ATCC 49720</name>
    <dbReference type="NCBI Taxonomy" id="883079"/>
    <lineage>
        <taxon>Bacteria</taxon>
        <taxon>Pseudomonadati</taxon>
        <taxon>Pseudomonadota</taxon>
        <taxon>Alphaproteobacteria</taxon>
        <taxon>Hyphomicrobiales</taxon>
        <taxon>Nitrobacteraceae</taxon>
        <taxon>Afipia</taxon>
    </lineage>
</organism>
<dbReference type="RefSeq" id="WP_002714744.1">
    <property type="nucleotide sequence ID" value="NZ_KB375281.1"/>
</dbReference>
<keyword evidence="2" id="KW-1185">Reference proteome</keyword>
<comment type="caution">
    <text evidence="1">The sequence shown here is derived from an EMBL/GenBank/DDBJ whole genome shotgun (WGS) entry which is preliminary data.</text>
</comment>
<dbReference type="SUPFAM" id="SSF52799">
    <property type="entry name" value="(Phosphotyrosine protein) phosphatases II"/>
    <property type="match status" value="1"/>
</dbReference>
<dbReference type="OrthoDB" id="9794527at2"/>
<evidence type="ECO:0000313" key="1">
    <source>
        <dbReference type="EMBL" id="EKS32407.1"/>
    </source>
</evidence>
<dbReference type="PATRIC" id="fig|883079.3.peg.3957"/>
<dbReference type="InterPro" id="IPR029021">
    <property type="entry name" value="Prot-tyrosine_phosphatase-like"/>
</dbReference>
<dbReference type="Gene3D" id="3.90.190.10">
    <property type="entry name" value="Protein tyrosine phosphatase superfamily"/>
    <property type="match status" value="1"/>
</dbReference>
<proteinExistence type="predicted"/>
<accession>K8NPW8</accession>
<name>K8NPW8_9BRAD</name>
<evidence type="ECO:0008006" key="3">
    <source>
        <dbReference type="Google" id="ProtNLM"/>
    </source>
</evidence>
<evidence type="ECO:0000313" key="2">
    <source>
        <dbReference type="Proteomes" id="UP000001095"/>
    </source>
</evidence>
<dbReference type="Proteomes" id="UP000001095">
    <property type="component" value="Unassembled WGS sequence"/>
</dbReference>
<sequence>MIHVCSLAALPATVAATGAQHILTVMANVGQVERPASVLEANHLRIQMDDINEPAMGFTAPSYDHVEQALAFIRKWDRTAPMVIHCYAGISRSTASAFMAACALNPHRDETSIARQMRSASPSAYPNRLIVTLADRLLGRNGRMVRALDAMGPSNMSIEGKPFRVELE</sequence>
<dbReference type="Pfam" id="PF22785">
    <property type="entry name" value="Tc-R-P"/>
    <property type="match status" value="1"/>
</dbReference>
<protein>
    <recommendedName>
        <fullName evidence="3">Tyrosine specific protein phosphatases domain-containing protein</fullName>
    </recommendedName>
</protein>
<reference evidence="1 2" key="1">
    <citation type="submission" date="2012-04" db="EMBL/GenBank/DDBJ databases">
        <title>The Genome Sequence of Afipia clevelandensis ATCC 49720.</title>
        <authorList>
            <consortium name="The Broad Institute Genome Sequencing Platform"/>
            <person name="Earl A."/>
            <person name="Ward D."/>
            <person name="Feldgarden M."/>
            <person name="Gevers D."/>
            <person name="Huys G."/>
            <person name="Walker B."/>
            <person name="Young S.K."/>
            <person name="Zeng Q."/>
            <person name="Gargeya S."/>
            <person name="Fitzgerald M."/>
            <person name="Haas B."/>
            <person name="Abouelleil A."/>
            <person name="Alvarado L."/>
            <person name="Arachchi H.M."/>
            <person name="Berlin A."/>
            <person name="Chapman S.B."/>
            <person name="Goldberg J."/>
            <person name="Griggs A."/>
            <person name="Gujja S."/>
            <person name="Hansen M."/>
            <person name="Howarth C."/>
            <person name="Imamovic A."/>
            <person name="Larimer J."/>
            <person name="McCowen C."/>
            <person name="Montmayeur A."/>
            <person name="Murphy C."/>
            <person name="Neiman D."/>
            <person name="Pearson M."/>
            <person name="Priest M."/>
            <person name="Roberts A."/>
            <person name="Saif S."/>
            <person name="Shea T."/>
            <person name="Sisk P."/>
            <person name="Sykes S."/>
            <person name="Wortman J."/>
            <person name="Nusbaum C."/>
            <person name="Birren B."/>
        </authorList>
    </citation>
    <scope>NUCLEOTIDE SEQUENCE [LARGE SCALE GENOMIC DNA]</scope>
    <source>
        <strain evidence="1 2">ATCC 49720</strain>
    </source>
</reference>
<dbReference type="EMBL" id="AGWY01000016">
    <property type="protein sequence ID" value="EKS32407.1"/>
    <property type="molecule type" value="Genomic_DNA"/>
</dbReference>
<gene>
    <name evidence="1" type="ORF">HMPREF9696_03874</name>
</gene>